<organism evidence="2 3">
    <name type="scientific">Leuconostoc gelidum subsp. gelidum</name>
    <dbReference type="NCBI Taxonomy" id="1607839"/>
    <lineage>
        <taxon>Bacteria</taxon>
        <taxon>Bacillati</taxon>
        <taxon>Bacillota</taxon>
        <taxon>Bacilli</taxon>
        <taxon>Lactobacillales</taxon>
        <taxon>Lactobacillaceae</taxon>
        <taxon>Leuconostoc</taxon>
        <taxon>Leuconostoc gelidum group</taxon>
    </lineage>
</organism>
<comment type="caution">
    <text evidence="2">The sequence shown here is derived from an EMBL/GenBank/DDBJ whole genome shotgun (WGS) entry which is preliminary data.</text>
</comment>
<gene>
    <name evidence="2" type="ORF">KII88_02365</name>
</gene>
<dbReference type="InterPro" id="IPR025474">
    <property type="entry name" value="DUF4325"/>
</dbReference>
<dbReference type="Pfam" id="PF14213">
    <property type="entry name" value="DUF4325"/>
    <property type="match status" value="1"/>
</dbReference>
<accession>A0AB35FXT3</accession>
<dbReference type="EMBL" id="JAHBFV010000006">
    <property type="protein sequence ID" value="MBZ6015383.1"/>
    <property type="molecule type" value="Genomic_DNA"/>
</dbReference>
<name>A0AB35FXT3_LEUGE</name>
<evidence type="ECO:0000313" key="2">
    <source>
        <dbReference type="EMBL" id="MBZ6015383.1"/>
    </source>
</evidence>
<evidence type="ECO:0000259" key="1">
    <source>
        <dbReference type="Pfam" id="PF14213"/>
    </source>
</evidence>
<reference evidence="2" key="1">
    <citation type="submission" date="2021-05" db="EMBL/GenBank/DDBJ databases">
        <title>Pangenome of Leuconostoc gelidum warrants species status for Leuconostoc gelidum subsp. gasicomitatum.</title>
        <authorList>
            <person name="Johansson P."/>
            <person name="Sade E."/>
            <person name="Hultman J."/>
            <person name="Auvinen P."/>
            <person name="Bjorkroth J."/>
        </authorList>
    </citation>
    <scope>NUCLEOTIDE SEQUENCE</scope>
    <source>
        <strain evidence="2">C220d</strain>
    </source>
</reference>
<sequence>MIVYVHDIVEDSFSPIFGKLLWQEVEKNGNVVRESEITLDFYGIDGFTTLFFNAMFIEIKEKYAKEQALKIIDKIIIKNIGDNDVKTFYRSQRGIKSKIDPENV</sequence>
<dbReference type="Proteomes" id="UP000727071">
    <property type="component" value="Unassembled WGS sequence"/>
</dbReference>
<feature type="domain" description="DUF4325" evidence="1">
    <location>
        <begin position="34"/>
        <end position="84"/>
    </location>
</feature>
<dbReference type="RefSeq" id="WP_089896360.1">
    <property type="nucleotide sequence ID" value="NZ_JAHBFV010000006.1"/>
</dbReference>
<protein>
    <submittedName>
        <fullName evidence="2">DUF4325 domain-containing protein</fullName>
    </submittedName>
</protein>
<proteinExistence type="predicted"/>
<evidence type="ECO:0000313" key="3">
    <source>
        <dbReference type="Proteomes" id="UP000727071"/>
    </source>
</evidence>
<dbReference type="AlphaFoldDB" id="A0AB35FXT3"/>